<dbReference type="SUPFAM" id="SSF103378">
    <property type="entry name" value="2-methylcitrate dehydratase PrpD"/>
    <property type="match status" value="1"/>
</dbReference>
<keyword evidence="5" id="KW-1185">Reference proteome</keyword>
<comment type="similarity">
    <text evidence="1">Belongs to the PrpD family.</text>
</comment>
<evidence type="ECO:0000256" key="1">
    <source>
        <dbReference type="ARBA" id="ARBA00006174"/>
    </source>
</evidence>
<dbReference type="PANTHER" id="PTHR16943">
    <property type="entry name" value="2-METHYLCITRATE DEHYDRATASE-RELATED"/>
    <property type="match status" value="1"/>
</dbReference>
<dbReference type="InterPro" id="IPR045336">
    <property type="entry name" value="MmgE_PrpD_N"/>
</dbReference>
<comment type="caution">
    <text evidence="4">The sequence shown here is derived from an EMBL/GenBank/DDBJ whole genome shotgun (WGS) entry which is preliminary data.</text>
</comment>
<dbReference type="InterPro" id="IPR045337">
    <property type="entry name" value="MmgE_PrpD_C"/>
</dbReference>
<feature type="domain" description="MmgE/PrpD N-terminal" evidence="2">
    <location>
        <begin position="28"/>
        <end position="270"/>
    </location>
</feature>
<evidence type="ECO:0000259" key="2">
    <source>
        <dbReference type="Pfam" id="PF03972"/>
    </source>
</evidence>
<protein>
    <submittedName>
        <fullName evidence="4">MmgE/PrpD family protein</fullName>
    </submittedName>
</protein>
<dbReference type="OrthoDB" id="9795089at2"/>
<accession>A0A2A2EYI3</accession>
<dbReference type="RefSeq" id="WP_095620609.1">
    <property type="nucleotide sequence ID" value="NZ_NSKB01000003.1"/>
</dbReference>
<dbReference type="InterPro" id="IPR005656">
    <property type="entry name" value="MmgE_PrpD"/>
</dbReference>
<proteinExistence type="inferred from homology"/>
<dbReference type="Pfam" id="PF03972">
    <property type="entry name" value="MmgE_PrpD_N"/>
    <property type="match status" value="1"/>
</dbReference>
<dbReference type="PANTHER" id="PTHR16943:SF8">
    <property type="entry name" value="2-METHYLCITRATE DEHYDRATASE"/>
    <property type="match status" value="1"/>
</dbReference>
<dbReference type="Gene3D" id="3.30.1330.120">
    <property type="entry name" value="2-methylcitrate dehydratase PrpD"/>
    <property type="match status" value="1"/>
</dbReference>
<name>A0A2A2EYI3_9GAMM</name>
<sequence>MSENTKASIEKFTPDIESKHGEGLTREVVQFIRDIDYDSLPDELIEVGKKSILDGIGLALSGSVAESGRIVQQYLKGQGVSGEATVIGTGMRVPERFAAFANGVGIHADDYDDTQLAVGPDRVYGLLTHPTAPCLPAALAIAETQDMSGKDLMLAYHIGVEVETKVAEAISPRHYQHGFHATATCGTLAAASAASRLLGLDEETTLRALAIAASQSAGLRENFGTMTKPFHAGRSSESGVVATDFARAGWTATDKILESPRGFFQAHGGGYMLEAISGKLGSPWTFLDPGVSIKPNPSGSLTHPGMTKMMELILEHDIKPEQVDYVDVGTNHNMPNALIHHRPKNELQAKFSMEFCMAILLLERRGSLPEFTDEVVNRADVQEMIGRVHFGVHPEAEAAGYDKMTTIIDIHLKDGRTISGRADFGKGSPANPMSYDEAADKFRGCAEFAGWSKEKTEALIEAVRNLETLSSVRELTKLMSA</sequence>
<dbReference type="GO" id="GO:0016829">
    <property type="term" value="F:lyase activity"/>
    <property type="evidence" value="ECO:0007669"/>
    <property type="project" value="InterPro"/>
</dbReference>
<dbReference type="InterPro" id="IPR042183">
    <property type="entry name" value="MmgE/PrpD_sf_1"/>
</dbReference>
<reference evidence="4 5" key="1">
    <citation type="submission" date="2017-08" db="EMBL/GenBank/DDBJ databases">
        <title>Halomonas alkalisoli sp. nov., isolated from saline alkaline soil.</title>
        <authorList>
            <person name="Wang D."/>
            <person name="Zhang G."/>
        </authorList>
    </citation>
    <scope>NUCLEOTIDE SEQUENCE [LARGE SCALE GENOMIC DNA]</scope>
    <source>
        <strain evidence="4 5">WRN001</strain>
    </source>
</reference>
<dbReference type="Proteomes" id="UP000217771">
    <property type="component" value="Unassembled WGS sequence"/>
</dbReference>
<dbReference type="EMBL" id="NSKB01000003">
    <property type="protein sequence ID" value="PAU77445.1"/>
    <property type="molecule type" value="Genomic_DNA"/>
</dbReference>
<dbReference type="Pfam" id="PF19305">
    <property type="entry name" value="MmgE_PrpD_C"/>
    <property type="match status" value="1"/>
</dbReference>
<organism evidence="4 5">
    <name type="scientific">Halomonas salipaludis</name>
    <dbReference type="NCBI Taxonomy" id="2032625"/>
    <lineage>
        <taxon>Bacteria</taxon>
        <taxon>Pseudomonadati</taxon>
        <taxon>Pseudomonadota</taxon>
        <taxon>Gammaproteobacteria</taxon>
        <taxon>Oceanospirillales</taxon>
        <taxon>Halomonadaceae</taxon>
        <taxon>Halomonas</taxon>
    </lineage>
</organism>
<evidence type="ECO:0000259" key="3">
    <source>
        <dbReference type="Pfam" id="PF19305"/>
    </source>
</evidence>
<gene>
    <name evidence="4" type="ORF">CK498_09450</name>
</gene>
<dbReference type="InterPro" id="IPR036148">
    <property type="entry name" value="MmgE/PrpD_sf"/>
</dbReference>
<dbReference type="InterPro" id="IPR042188">
    <property type="entry name" value="MmgE/PrpD_sf_2"/>
</dbReference>
<evidence type="ECO:0000313" key="4">
    <source>
        <dbReference type="EMBL" id="PAU77445.1"/>
    </source>
</evidence>
<dbReference type="Gene3D" id="1.10.4100.10">
    <property type="entry name" value="2-methylcitrate dehydratase PrpD"/>
    <property type="match status" value="1"/>
</dbReference>
<feature type="domain" description="MmgE/PrpD C-terminal" evidence="3">
    <location>
        <begin position="297"/>
        <end position="462"/>
    </location>
</feature>
<evidence type="ECO:0000313" key="5">
    <source>
        <dbReference type="Proteomes" id="UP000217771"/>
    </source>
</evidence>
<dbReference type="AlphaFoldDB" id="A0A2A2EYI3"/>